<proteinExistence type="predicted"/>
<protein>
    <submittedName>
        <fullName evidence="2">Uncharacterized protein</fullName>
    </submittedName>
</protein>
<feature type="transmembrane region" description="Helical" evidence="1">
    <location>
        <begin position="195"/>
        <end position="214"/>
    </location>
</feature>
<dbReference type="InterPro" id="IPR022324">
    <property type="entry name" value="Bacilysin_exporter_BacE_put"/>
</dbReference>
<gene>
    <name evidence="2" type="ORF">J8273_7265</name>
</gene>
<keyword evidence="1" id="KW-1133">Transmembrane helix</keyword>
<keyword evidence="1" id="KW-0472">Membrane</keyword>
<feature type="transmembrane region" description="Helical" evidence="1">
    <location>
        <begin position="38"/>
        <end position="58"/>
    </location>
</feature>
<name>A0A8J6AQ52_9EUKA</name>
<feature type="transmembrane region" description="Helical" evidence="1">
    <location>
        <begin position="286"/>
        <end position="307"/>
    </location>
</feature>
<accession>A0A8J6AQ52</accession>
<dbReference type="AlphaFoldDB" id="A0A8J6AQ52"/>
<keyword evidence="3" id="KW-1185">Reference proteome</keyword>
<dbReference type="PRINTS" id="PR01988">
    <property type="entry name" value="EXPORTERBACE"/>
</dbReference>
<dbReference type="Proteomes" id="UP000717585">
    <property type="component" value="Unassembled WGS sequence"/>
</dbReference>
<feature type="transmembrane region" description="Helical" evidence="1">
    <location>
        <begin position="148"/>
        <end position="175"/>
    </location>
</feature>
<comment type="caution">
    <text evidence="2">The sequence shown here is derived from an EMBL/GenBank/DDBJ whole genome shotgun (WGS) entry which is preliminary data.</text>
</comment>
<organism evidence="2 3">
    <name type="scientific">Carpediemonas membranifera</name>
    <dbReference type="NCBI Taxonomy" id="201153"/>
    <lineage>
        <taxon>Eukaryota</taxon>
        <taxon>Metamonada</taxon>
        <taxon>Carpediemonas-like organisms</taxon>
        <taxon>Carpediemonas</taxon>
    </lineage>
</organism>
<evidence type="ECO:0000256" key="1">
    <source>
        <dbReference type="SAM" id="Phobius"/>
    </source>
</evidence>
<evidence type="ECO:0000313" key="2">
    <source>
        <dbReference type="EMBL" id="KAG9390991.1"/>
    </source>
</evidence>
<sequence length="329" mass="38333">MHSLQPESYFQAKPYTIPAHDAQVICPSAILHGNSFPLWFLLTCYITIGVVAILYAVYNLYTSPTFKRIFHNLISFKTLFCLMALILSSLRTVHLMQWTSKDRSAFSLFLLCEEMPLYVQCALYFIVVVFLGHTYVKASESGHLARSFVAVVAGVTLVVLAVIILVLCSVASVYTRSWRHEDLSHVDRYFEVPNVMLFSLAFLIGFGFLVRLTLTFRRSARQHIIQRTLQLRVTVQILISFLYLTVFLVRALYQLLDFLSINPVEYFISRWMAGDYRWYYWTYSGFYFIFEVVPTAMILFTFVGWRLRDVSRKIRKSREVTRLVSMDEL</sequence>
<feature type="transmembrane region" description="Helical" evidence="1">
    <location>
        <begin position="79"/>
        <end position="97"/>
    </location>
</feature>
<keyword evidence="1" id="KW-0812">Transmembrane</keyword>
<evidence type="ECO:0000313" key="3">
    <source>
        <dbReference type="Proteomes" id="UP000717585"/>
    </source>
</evidence>
<feature type="transmembrane region" description="Helical" evidence="1">
    <location>
        <begin position="235"/>
        <end position="253"/>
    </location>
</feature>
<reference evidence="2" key="1">
    <citation type="submission" date="2021-05" db="EMBL/GenBank/DDBJ databases">
        <title>A free-living protist that lacks canonical eukaryotic 1 DNA replication and segregation systems.</title>
        <authorList>
            <person name="Salas-Leiva D.E."/>
            <person name="Tromer E.C."/>
            <person name="Curtis B.A."/>
            <person name="Jerlstrom-Hultqvist J."/>
            <person name="Kolisko M."/>
            <person name="Yi Z."/>
            <person name="Salas-Leiva J.S."/>
            <person name="Gallot-Lavallee L."/>
            <person name="Kops G.J.P.L."/>
            <person name="Archibald J.M."/>
            <person name="Simpson A.G.B."/>
            <person name="Roger A.J."/>
        </authorList>
    </citation>
    <scope>NUCLEOTIDE SEQUENCE</scope>
    <source>
        <strain evidence="2">BICM</strain>
    </source>
</reference>
<dbReference type="EMBL" id="JAHDYR010000062">
    <property type="protein sequence ID" value="KAG9390991.1"/>
    <property type="molecule type" value="Genomic_DNA"/>
</dbReference>
<feature type="transmembrane region" description="Helical" evidence="1">
    <location>
        <begin position="117"/>
        <end position="136"/>
    </location>
</feature>
<dbReference type="GO" id="GO:0016020">
    <property type="term" value="C:membrane"/>
    <property type="evidence" value="ECO:0007669"/>
    <property type="project" value="InterPro"/>
</dbReference>